<dbReference type="AlphaFoldDB" id="A0A0H1R3T8"/>
<accession>A0A0H1R3T8</accession>
<keyword evidence="3" id="KW-1185">Reference proteome</keyword>
<proteinExistence type="predicted"/>
<dbReference type="Proteomes" id="UP000035489">
    <property type="component" value="Unassembled WGS sequence"/>
</dbReference>
<reference evidence="2 3" key="1">
    <citation type="submission" date="2015-05" db="EMBL/GenBank/DDBJ databases">
        <title>Draft genome sequence of Microvirga vignae strain BR3299, a novel nitrogen fixing bacteria isolated from Brazil semi-aired region.</title>
        <authorList>
            <person name="Zilli J.E."/>
            <person name="Passos S.R."/>
            <person name="Leite J."/>
            <person name="Baldani J.I."/>
            <person name="Xavier G.R."/>
            <person name="Rumjaneck N.G."/>
            <person name="Simoes-Araujo J.L."/>
        </authorList>
    </citation>
    <scope>NUCLEOTIDE SEQUENCE [LARGE SCALE GENOMIC DNA]</scope>
    <source>
        <strain evidence="2 3">BR3299</strain>
    </source>
</reference>
<evidence type="ECO:0000256" key="1">
    <source>
        <dbReference type="SAM" id="Phobius"/>
    </source>
</evidence>
<keyword evidence="1" id="KW-1133">Transmembrane helix</keyword>
<evidence type="ECO:0000313" key="2">
    <source>
        <dbReference type="EMBL" id="KLK89471.1"/>
    </source>
</evidence>
<keyword evidence="1" id="KW-0472">Membrane</keyword>
<evidence type="ECO:0000313" key="3">
    <source>
        <dbReference type="Proteomes" id="UP000035489"/>
    </source>
</evidence>
<protein>
    <submittedName>
        <fullName evidence="2">Uncharacterized protein</fullName>
    </submittedName>
</protein>
<name>A0A0H1R3T8_9HYPH</name>
<dbReference type="EMBL" id="LCYG01000150">
    <property type="protein sequence ID" value="KLK89471.1"/>
    <property type="molecule type" value="Genomic_DNA"/>
</dbReference>
<organism evidence="2 3">
    <name type="scientific">Microvirga vignae</name>
    <dbReference type="NCBI Taxonomy" id="1225564"/>
    <lineage>
        <taxon>Bacteria</taxon>
        <taxon>Pseudomonadati</taxon>
        <taxon>Pseudomonadota</taxon>
        <taxon>Alphaproteobacteria</taxon>
        <taxon>Hyphomicrobiales</taxon>
        <taxon>Methylobacteriaceae</taxon>
        <taxon>Microvirga</taxon>
    </lineage>
</organism>
<comment type="caution">
    <text evidence="2">The sequence shown here is derived from an EMBL/GenBank/DDBJ whole genome shotgun (WGS) entry which is preliminary data.</text>
</comment>
<gene>
    <name evidence="2" type="ORF">AA309_31165</name>
</gene>
<feature type="transmembrane region" description="Helical" evidence="1">
    <location>
        <begin position="12"/>
        <end position="32"/>
    </location>
</feature>
<sequence length="63" mass="6808">MTGRDLIAVYGRFGLIIAAFAFIAVIIAAPILPKSRTSAVVASKPHYDLDLHLPITPASFKRD</sequence>
<keyword evidence="1" id="KW-0812">Transmembrane</keyword>